<dbReference type="InterPro" id="IPR000629">
    <property type="entry name" value="RNA-helicase_DEAD-box_CS"/>
</dbReference>
<evidence type="ECO:0000313" key="2">
    <source>
        <dbReference type="EMBL" id="CAF4484616.1"/>
    </source>
</evidence>
<dbReference type="Pfam" id="PF00270">
    <property type="entry name" value="DEAD"/>
    <property type="match status" value="1"/>
</dbReference>
<feature type="non-terminal residue" evidence="2">
    <location>
        <position position="1"/>
    </location>
</feature>
<dbReference type="GO" id="GO:0003676">
    <property type="term" value="F:nucleic acid binding"/>
    <property type="evidence" value="ECO:0007669"/>
    <property type="project" value="InterPro"/>
</dbReference>
<dbReference type="SUPFAM" id="SSF52540">
    <property type="entry name" value="P-loop containing nucleoside triphosphate hydrolases"/>
    <property type="match status" value="1"/>
</dbReference>
<organism evidence="2 3">
    <name type="scientific">Rotaria socialis</name>
    <dbReference type="NCBI Taxonomy" id="392032"/>
    <lineage>
        <taxon>Eukaryota</taxon>
        <taxon>Metazoa</taxon>
        <taxon>Spiralia</taxon>
        <taxon>Gnathifera</taxon>
        <taxon>Rotifera</taxon>
        <taxon>Eurotatoria</taxon>
        <taxon>Bdelloidea</taxon>
        <taxon>Philodinida</taxon>
        <taxon>Philodinidae</taxon>
        <taxon>Rotaria</taxon>
    </lineage>
</organism>
<protein>
    <recommendedName>
        <fullName evidence="1">DEAD/DEAH-box helicase domain-containing protein</fullName>
    </recommendedName>
</protein>
<proteinExistence type="predicted"/>
<accession>A0A820UJJ6</accession>
<dbReference type="InterPro" id="IPR011545">
    <property type="entry name" value="DEAD/DEAH_box_helicase_dom"/>
</dbReference>
<dbReference type="Proteomes" id="UP000663873">
    <property type="component" value="Unassembled WGS sequence"/>
</dbReference>
<dbReference type="PROSITE" id="PS00039">
    <property type="entry name" value="DEAD_ATP_HELICASE"/>
    <property type="match status" value="1"/>
</dbReference>
<dbReference type="GO" id="GO:0005524">
    <property type="term" value="F:ATP binding"/>
    <property type="evidence" value="ECO:0007669"/>
    <property type="project" value="InterPro"/>
</dbReference>
<sequence length="47" mass="5134">VEIIIATPGRLNDLVMSNVIDIRSVTFFVLDEADRVVTACSRNGSLL</sequence>
<dbReference type="EMBL" id="CAJOBP010006076">
    <property type="protein sequence ID" value="CAF4484616.1"/>
    <property type="molecule type" value="Genomic_DNA"/>
</dbReference>
<name>A0A820UJJ6_9BILA</name>
<dbReference type="Gene3D" id="3.40.50.300">
    <property type="entry name" value="P-loop containing nucleotide triphosphate hydrolases"/>
    <property type="match status" value="1"/>
</dbReference>
<dbReference type="AlphaFoldDB" id="A0A820UJJ6"/>
<evidence type="ECO:0000313" key="3">
    <source>
        <dbReference type="Proteomes" id="UP000663873"/>
    </source>
</evidence>
<comment type="caution">
    <text evidence="2">The sequence shown here is derived from an EMBL/GenBank/DDBJ whole genome shotgun (WGS) entry which is preliminary data.</text>
</comment>
<evidence type="ECO:0000259" key="1">
    <source>
        <dbReference type="Pfam" id="PF00270"/>
    </source>
</evidence>
<feature type="domain" description="DEAD/DEAH-box helicase" evidence="1">
    <location>
        <begin position="2"/>
        <end position="38"/>
    </location>
</feature>
<reference evidence="2" key="1">
    <citation type="submission" date="2021-02" db="EMBL/GenBank/DDBJ databases">
        <authorList>
            <person name="Nowell W R."/>
        </authorList>
    </citation>
    <scope>NUCLEOTIDE SEQUENCE</scope>
</reference>
<keyword evidence="3" id="KW-1185">Reference proteome</keyword>
<gene>
    <name evidence="2" type="ORF">UJA718_LOCUS25192</name>
</gene>
<dbReference type="InterPro" id="IPR027417">
    <property type="entry name" value="P-loop_NTPase"/>
</dbReference>